<evidence type="ECO:0000256" key="14">
    <source>
        <dbReference type="HAMAP-Rule" id="MF_00052"/>
    </source>
</evidence>
<dbReference type="InterPro" id="IPR012337">
    <property type="entry name" value="RNaseH-like_sf"/>
</dbReference>
<keyword evidence="10 14" id="KW-0479">Metal-binding</keyword>
<keyword evidence="11 14" id="KW-0255">Endonuclease</keyword>
<accession>A0ABV9Q323</accession>
<reference evidence="19" key="1">
    <citation type="journal article" date="2019" name="Int. J. Syst. Evol. Microbiol.">
        <title>The Global Catalogue of Microorganisms (GCM) 10K type strain sequencing project: providing services to taxonomists for standard genome sequencing and annotation.</title>
        <authorList>
            <consortium name="The Broad Institute Genomics Platform"/>
            <consortium name="The Broad Institute Genome Sequencing Center for Infectious Disease"/>
            <person name="Wu L."/>
            <person name="Ma J."/>
        </authorList>
    </citation>
    <scope>NUCLEOTIDE SEQUENCE [LARGE SCALE GENOMIC DNA]</scope>
    <source>
        <strain evidence="19">WYCCWR 12678</strain>
    </source>
</reference>
<dbReference type="PROSITE" id="PS51975">
    <property type="entry name" value="RNASE_H_2"/>
    <property type="match status" value="1"/>
</dbReference>
<evidence type="ECO:0000256" key="2">
    <source>
        <dbReference type="ARBA" id="ARBA00001946"/>
    </source>
</evidence>
<evidence type="ECO:0000256" key="5">
    <source>
        <dbReference type="ARBA" id="ARBA00007383"/>
    </source>
</evidence>
<keyword evidence="8 14" id="KW-0963">Cytoplasm</keyword>
<evidence type="ECO:0000256" key="4">
    <source>
        <dbReference type="ARBA" id="ARBA00004496"/>
    </source>
</evidence>
<evidence type="ECO:0000256" key="12">
    <source>
        <dbReference type="ARBA" id="ARBA00022801"/>
    </source>
</evidence>
<evidence type="ECO:0000256" key="8">
    <source>
        <dbReference type="ARBA" id="ARBA00022490"/>
    </source>
</evidence>
<dbReference type="Pfam" id="PF01351">
    <property type="entry name" value="RNase_HII"/>
    <property type="match status" value="1"/>
</dbReference>
<evidence type="ECO:0000256" key="9">
    <source>
        <dbReference type="ARBA" id="ARBA00022722"/>
    </source>
</evidence>
<dbReference type="Proteomes" id="UP001596002">
    <property type="component" value="Unassembled WGS sequence"/>
</dbReference>
<evidence type="ECO:0000256" key="3">
    <source>
        <dbReference type="ARBA" id="ARBA00004065"/>
    </source>
</evidence>
<evidence type="ECO:0000256" key="10">
    <source>
        <dbReference type="ARBA" id="ARBA00022723"/>
    </source>
</evidence>
<evidence type="ECO:0000259" key="17">
    <source>
        <dbReference type="PROSITE" id="PS51975"/>
    </source>
</evidence>
<dbReference type="Gene3D" id="3.30.420.10">
    <property type="entry name" value="Ribonuclease H-like superfamily/Ribonuclease H"/>
    <property type="match status" value="1"/>
</dbReference>
<dbReference type="RefSeq" id="WP_380027018.1">
    <property type="nucleotide sequence ID" value="NZ_JBHSHC010000112.1"/>
</dbReference>
<comment type="cofactor">
    <cofactor evidence="2">
        <name>Mg(2+)</name>
        <dbReference type="ChEBI" id="CHEBI:18420"/>
    </cofactor>
</comment>
<dbReference type="EMBL" id="JBHSHC010000112">
    <property type="protein sequence ID" value="MFC4768679.1"/>
    <property type="molecule type" value="Genomic_DNA"/>
</dbReference>
<evidence type="ECO:0000256" key="7">
    <source>
        <dbReference type="ARBA" id="ARBA00019179"/>
    </source>
</evidence>
<keyword evidence="12 14" id="KW-0378">Hydrolase</keyword>
<evidence type="ECO:0000256" key="11">
    <source>
        <dbReference type="ARBA" id="ARBA00022759"/>
    </source>
</evidence>
<evidence type="ECO:0000256" key="15">
    <source>
        <dbReference type="PROSITE-ProRule" id="PRU01319"/>
    </source>
</evidence>
<dbReference type="PANTHER" id="PTHR10954:SF18">
    <property type="entry name" value="RIBONUCLEASE HII"/>
    <property type="match status" value="1"/>
</dbReference>
<dbReference type="EC" id="3.1.26.4" evidence="6 14"/>
<comment type="cofactor">
    <cofactor evidence="14 15">
        <name>Mn(2+)</name>
        <dbReference type="ChEBI" id="CHEBI:29035"/>
    </cofactor>
    <cofactor evidence="14 15">
        <name>Mg(2+)</name>
        <dbReference type="ChEBI" id="CHEBI:18420"/>
    </cofactor>
    <text evidence="14 15">Manganese or magnesium. Binds 1 divalent metal ion per monomer in the absence of substrate. May bind a second metal ion after substrate binding.</text>
</comment>
<gene>
    <name evidence="14" type="primary">rnhB</name>
    <name evidence="18" type="ORF">ACFO8Q_15145</name>
</gene>
<evidence type="ECO:0000256" key="6">
    <source>
        <dbReference type="ARBA" id="ARBA00012180"/>
    </source>
</evidence>
<dbReference type="InterPro" id="IPR024567">
    <property type="entry name" value="RNase_HII/HIII_dom"/>
</dbReference>
<dbReference type="SUPFAM" id="SSF53098">
    <property type="entry name" value="Ribonuclease H-like"/>
    <property type="match status" value="1"/>
</dbReference>
<evidence type="ECO:0000313" key="18">
    <source>
        <dbReference type="EMBL" id="MFC4768679.1"/>
    </source>
</evidence>
<feature type="binding site" evidence="14 15">
    <location>
        <position position="170"/>
    </location>
    <ligand>
        <name>a divalent metal cation</name>
        <dbReference type="ChEBI" id="CHEBI:60240"/>
    </ligand>
</feature>
<dbReference type="NCBIfam" id="NF000594">
    <property type="entry name" value="PRK00015.1-1"/>
    <property type="match status" value="1"/>
</dbReference>
<dbReference type="GO" id="GO:0004523">
    <property type="term" value="F:RNA-DNA hybrid ribonuclease activity"/>
    <property type="evidence" value="ECO:0007669"/>
    <property type="project" value="UniProtKB-EC"/>
</dbReference>
<comment type="subcellular location">
    <subcellularLocation>
        <location evidence="4 14">Cytoplasm</location>
    </subcellularLocation>
</comment>
<proteinExistence type="inferred from homology"/>
<dbReference type="HAMAP" id="MF_00052_B">
    <property type="entry name" value="RNase_HII_B"/>
    <property type="match status" value="1"/>
</dbReference>
<feature type="binding site" evidence="14 15">
    <location>
        <position position="79"/>
    </location>
    <ligand>
        <name>a divalent metal cation</name>
        <dbReference type="ChEBI" id="CHEBI:60240"/>
    </ligand>
</feature>
<keyword evidence="19" id="KW-1185">Reference proteome</keyword>
<name>A0ABV9Q323_9BACL</name>
<evidence type="ECO:0000313" key="19">
    <source>
        <dbReference type="Proteomes" id="UP001596002"/>
    </source>
</evidence>
<comment type="catalytic activity">
    <reaction evidence="1 14 15 16">
        <text>Endonucleolytic cleavage to 5'-phosphomonoester.</text>
        <dbReference type="EC" id="3.1.26.4"/>
    </reaction>
</comment>
<keyword evidence="9 14" id="KW-0540">Nuclease</keyword>
<dbReference type="InterPro" id="IPR022898">
    <property type="entry name" value="RNase_HII"/>
</dbReference>
<protein>
    <recommendedName>
        <fullName evidence="7 14">Ribonuclease HII</fullName>
        <shortName evidence="14">RNase HII</shortName>
        <ecNumber evidence="6 14">3.1.26.4</ecNumber>
    </recommendedName>
</protein>
<evidence type="ECO:0000256" key="1">
    <source>
        <dbReference type="ARBA" id="ARBA00000077"/>
    </source>
</evidence>
<dbReference type="InterPro" id="IPR036397">
    <property type="entry name" value="RNaseH_sf"/>
</dbReference>
<sequence length="259" mass="28838">MKNHSIEQIRTWLESQSDVTDRTLLALKKDSRSGVRALAESYIKKRARQQAEAERMKQLWKFERTLTDQGFRMIAGIDEAGRGPLAGPVVAGACILPVGVEIPGLNDSKQLTAEQRETLFHVIRDKAIACGVGIVDVDYIDTYNILQATYEAMRRAIDGLGVEPDHLLNDAVTIPKVTIPQLPIVKGDAKSHSIAAASILAKVTRDQLMKEYGRIYPEYGFEKHMGYYTPEHIHALQKYGPCPIHRRSFAPVAVFSGLV</sequence>
<dbReference type="PANTHER" id="PTHR10954">
    <property type="entry name" value="RIBONUCLEASE H2 SUBUNIT A"/>
    <property type="match status" value="1"/>
</dbReference>
<evidence type="ECO:0000256" key="13">
    <source>
        <dbReference type="ARBA" id="ARBA00023211"/>
    </source>
</evidence>
<dbReference type="InterPro" id="IPR001352">
    <property type="entry name" value="RNase_HII/HIII"/>
</dbReference>
<comment type="similarity">
    <text evidence="5 14 16">Belongs to the RNase HII family.</text>
</comment>
<feature type="binding site" evidence="14 15">
    <location>
        <position position="78"/>
    </location>
    <ligand>
        <name>a divalent metal cation</name>
        <dbReference type="ChEBI" id="CHEBI:60240"/>
    </ligand>
</feature>
<keyword evidence="13 14" id="KW-0464">Manganese</keyword>
<organism evidence="18 19">
    <name type="scientific">Effusibacillus consociatus</name>
    <dbReference type="NCBI Taxonomy" id="1117041"/>
    <lineage>
        <taxon>Bacteria</taxon>
        <taxon>Bacillati</taxon>
        <taxon>Bacillota</taxon>
        <taxon>Bacilli</taxon>
        <taxon>Bacillales</taxon>
        <taxon>Alicyclobacillaceae</taxon>
        <taxon>Effusibacillus</taxon>
    </lineage>
</organism>
<dbReference type="NCBIfam" id="NF000595">
    <property type="entry name" value="PRK00015.1-3"/>
    <property type="match status" value="1"/>
</dbReference>
<evidence type="ECO:0000256" key="16">
    <source>
        <dbReference type="RuleBase" id="RU003515"/>
    </source>
</evidence>
<comment type="caution">
    <text evidence="18">The sequence shown here is derived from an EMBL/GenBank/DDBJ whole genome shotgun (WGS) entry which is preliminary data.</text>
</comment>
<comment type="function">
    <text evidence="3 14 16">Endonuclease that specifically degrades the RNA of RNA-DNA hybrids.</text>
</comment>
<dbReference type="CDD" id="cd07182">
    <property type="entry name" value="RNase_HII_bacteria_HII_like"/>
    <property type="match status" value="1"/>
</dbReference>
<feature type="domain" description="RNase H type-2" evidence="17">
    <location>
        <begin position="72"/>
        <end position="259"/>
    </location>
</feature>